<evidence type="ECO:0000313" key="3">
    <source>
        <dbReference type="Proteomes" id="UP001055439"/>
    </source>
</evidence>
<proteinExistence type="predicted"/>
<gene>
    <name evidence="2" type="ORF">MUK42_02656</name>
    <name evidence="1" type="ORF">MUK42_02999</name>
</gene>
<dbReference type="Proteomes" id="UP001055439">
    <property type="component" value="Chromosome 8"/>
</dbReference>
<name>A0A9E7ET60_9LILI</name>
<organism evidence="1 3">
    <name type="scientific">Musa troglodytarum</name>
    <name type="common">fe'i banana</name>
    <dbReference type="NCBI Taxonomy" id="320322"/>
    <lineage>
        <taxon>Eukaryota</taxon>
        <taxon>Viridiplantae</taxon>
        <taxon>Streptophyta</taxon>
        <taxon>Embryophyta</taxon>
        <taxon>Tracheophyta</taxon>
        <taxon>Spermatophyta</taxon>
        <taxon>Magnoliopsida</taxon>
        <taxon>Liliopsida</taxon>
        <taxon>Zingiberales</taxon>
        <taxon>Musaceae</taxon>
        <taxon>Musa</taxon>
    </lineage>
</organism>
<dbReference type="EMBL" id="CP097503">
    <property type="protein sequence ID" value="URD83424.1"/>
    <property type="molecule type" value="Genomic_DNA"/>
</dbReference>
<reference evidence="1" key="1">
    <citation type="submission" date="2022-05" db="EMBL/GenBank/DDBJ databases">
        <title>The Musa troglodytarum L. genome provides insights into the mechanism of non-climacteric behaviour and enrichment of carotenoids.</title>
        <authorList>
            <person name="Wang J."/>
        </authorList>
    </citation>
    <scope>NUCLEOTIDE SEQUENCE</scope>
    <source>
        <tissue evidence="1">Leaf</tissue>
    </source>
</reference>
<dbReference type="EMBL" id="CP097510">
    <property type="protein sequence ID" value="URE41872.1"/>
    <property type="molecule type" value="Genomic_DNA"/>
</dbReference>
<sequence length="60" mass="6556">MASRRSPSSANTKVQGRWHPYQCDTTNSLALGRVEALKLCGGSQGENATNKIFRPYPCSN</sequence>
<dbReference type="Proteomes" id="UP001055439">
    <property type="component" value="Chromosome 10"/>
</dbReference>
<evidence type="ECO:0000313" key="2">
    <source>
        <dbReference type="EMBL" id="URE41872.1"/>
    </source>
</evidence>
<accession>A0A9E7ET60</accession>
<protein>
    <submittedName>
        <fullName evidence="1">Uncharacterized protein</fullName>
    </submittedName>
</protein>
<evidence type="ECO:0000313" key="1">
    <source>
        <dbReference type="EMBL" id="URD83424.1"/>
    </source>
</evidence>
<dbReference type="AlphaFoldDB" id="A0A9E7ET60"/>
<keyword evidence="3" id="KW-1185">Reference proteome</keyword>